<keyword evidence="9" id="KW-0464">Manganese</keyword>
<dbReference type="Proteomes" id="UP001501221">
    <property type="component" value="Unassembled WGS sequence"/>
</dbReference>
<feature type="domain" description="Aminopeptidase P N-terminal" evidence="10">
    <location>
        <begin position="1"/>
        <end position="135"/>
    </location>
</feature>
<comment type="caution">
    <text evidence="11">The sequence shown here is derived from an EMBL/GenBank/DDBJ whole genome shotgun (WGS) entry which is preliminary data.</text>
</comment>
<dbReference type="Pfam" id="PF00557">
    <property type="entry name" value="Peptidase_M24"/>
    <property type="match status" value="1"/>
</dbReference>
<evidence type="ECO:0000313" key="12">
    <source>
        <dbReference type="Proteomes" id="UP001501221"/>
    </source>
</evidence>
<sequence length="441" mass="49762">MKAINFAARRKKLMQWMGPNSIAILPAAEEKVRSHDVNYPFRQDNNFWYLTGFNEPDAVMVLIPGRKQAEFILFNREKDKTQERWHGRRLGQEGAINELGADDAFPIDDIDDILPGLMEGRERIYFALGANSEFDHKVMEWRSELMTSPAKRAASPGELIDIGHHLHDMRLVKSSSEIQRLRHAAKASAKAHKELMQACAPGKTEREMEAVLHYHFAKGGCRYPAYPSIIASGDNANILHYIENADEMQDGELLLIDAGGEFEHYAADISRTIPVSGKYNEAQAALYDVVLEAQLAAIEMVKPGNHWDHIHNKAVEVLTQGLVDLKILKGEPEDLIKRGVYREFYMHKTGHWLGLDVHDVGDYHLHGAPRVLEPGMVLTVEPALYIPEDMTRVNGHSIAKKWRGIGIRIEDDVLVTSKGYDILSKDVPKTRHDIEALMAKA</sequence>
<evidence type="ECO:0000256" key="7">
    <source>
        <dbReference type="ARBA" id="ARBA00022801"/>
    </source>
</evidence>
<dbReference type="InterPro" id="IPR007865">
    <property type="entry name" value="Aminopep_P_N"/>
</dbReference>
<keyword evidence="8" id="KW-0482">Metalloprotease</keyword>
<evidence type="ECO:0000256" key="1">
    <source>
        <dbReference type="ARBA" id="ARBA00001424"/>
    </source>
</evidence>
<comment type="similarity">
    <text evidence="3">Belongs to the peptidase M24B family.</text>
</comment>
<evidence type="ECO:0000259" key="10">
    <source>
        <dbReference type="SMART" id="SM01011"/>
    </source>
</evidence>
<dbReference type="InterPro" id="IPR029149">
    <property type="entry name" value="Creatin/AminoP/Spt16_N"/>
</dbReference>
<reference evidence="12" key="1">
    <citation type="journal article" date="2019" name="Int. J. Syst. Evol. Microbiol.">
        <title>The Global Catalogue of Microorganisms (GCM) 10K type strain sequencing project: providing services to taxonomists for standard genome sequencing and annotation.</title>
        <authorList>
            <consortium name="The Broad Institute Genomics Platform"/>
            <consortium name="The Broad Institute Genome Sequencing Center for Infectious Disease"/>
            <person name="Wu L."/>
            <person name="Ma J."/>
        </authorList>
    </citation>
    <scope>NUCLEOTIDE SEQUENCE [LARGE SCALE GENOMIC DNA]</scope>
    <source>
        <strain evidence="12">JCM 16211</strain>
    </source>
</reference>
<accession>A0ABP3CIV6</accession>
<keyword evidence="6" id="KW-0479">Metal-binding</keyword>
<comment type="catalytic activity">
    <reaction evidence="1">
        <text>Release of any N-terminal amino acid, including proline, that is linked to proline, even from a dipeptide or tripeptide.</text>
        <dbReference type="EC" id="3.4.11.9"/>
    </reaction>
</comment>
<evidence type="ECO:0000256" key="8">
    <source>
        <dbReference type="ARBA" id="ARBA00023049"/>
    </source>
</evidence>
<evidence type="ECO:0000256" key="5">
    <source>
        <dbReference type="ARBA" id="ARBA00022670"/>
    </source>
</evidence>
<dbReference type="PANTHER" id="PTHR43226">
    <property type="entry name" value="XAA-PRO AMINOPEPTIDASE 3"/>
    <property type="match status" value="1"/>
</dbReference>
<comment type="cofactor">
    <cofactor evidence="2">
        <name>Mn(2+)</name>
        <dbReference type="ChEBI" id="CHEBI:29035"/>
    </cofactor>
</comment>
<dbReference type="SUPFAM" id="SSF55920">
    <property type="entry name" value="Creatinase/aminopeptidase"/>
    <property type="match status" value="1"/>
</dbReference>
<dbReference type="Gene3D" id="3.40.350.10">
    <property type="entry name" value="Creatinase/prolidase N-terminal domain"/>
    <property type="match status" value="1"/>
</dbReference>
<gene>
    <name evidence="11" type="primary">pepP</name>
    <name evidence="11" type="ORF">GCM10009123_13160</name>
</gene>
<dbReference type="GO" id="GO:0004177">
    <property type="term" value="F:aminopeptidase activity"/>
    <property type="evidence" value="ECO:0007669"/>
    <property type="project" value="UniProtKB-KW"/>
</dbReference>
<dbReference type="InterPro" id="IPR052433">
    <property type="entry name" value="X-Pro_dipept-like"/>
</dbReference>
<evidence type="ECO:0000256" key="4">
    <source>
        <dbReference type="ARBA" id="ARBA00012574"/>
    </source>
</evidence>
<dbReference type="EMBL" id="BAAAFM010000003">
    <property type="protein sequence ID" value="GAA0207045.1"/>
    <property type="molecule type" value="Genomic_DNA"/>
</dbReference>
<dbReference type="EC" id="3.4.11.9" evidence="4"/>
<name>A0ABP3CIV6_9GAMM</name>
<evidence type="ECO:0000256" key="3">
    <source>
        <dbReference type="ARBA" id="ARBA00008766"/>
    </source>
</evidence>
<evidence type="ECO:0000256" key="6">
    <source>
        <dbReference type="ARBA" id="ARBA00022723"/>
    </source>
</evidence>
<keyword evidence="12" id="KW-1185">Reference proteome</keyword>
<dbReference type="SMART" id="SM01011">
    <property type="entry name" value="AMP_N"/>
    <property type="match status" value="1"/>
</dbReference>
<organism evidence="11 12">
    <name type="scientific">Kangiella japonica</name>
    <dbReference type="NCBI Taxonomy" id="647384"/>
    <lineage>
        <taxon>Bacteria</taxon>
        <taxon>Pseudomonadati</taxon>
        <taxon>Pseudomonadota</taxon>
        <taxon>Gammaproteobacteria</taxon>
        <taxon>Kangiellales</taxon>
        <taxon>Kangiellaceae</taxon>
        <taxon>Kangiella</taxon>
    </lineage>
</organism>
<dbReference type="NCBIfam" id="NF008131">
    <property type="entry name" value="PRK10879.1"/>
    <property type="match status" value="1"/>
</dbReference>
<keyword evidence="7" id="KW-0378">Hydrolase</keyword>
<keyword evidence="11" id="KW-0031">Aminopeptidase</keyword>
<dbReference type="RefSeq" id="WP_343988346.1">
    <property type="nucleotide sequence ID" value="NZ_BAAAFM010000003.1"/>
</dbReference>
<dbReference type="SUPFAM" id="SSF53092">
    <property type="entry name" value="Creatinase/prolidase N-terminal domain"/>
    <property type="match status" value="1"/>
</dbReference>
<proteinExistence type="inferred from homology"/>
<keyword evidence="5" id="KW-0645">Protease</keyword>
<evidence type="ECO:0000313" key="11">
    <source>
        <dbReference type="EMBL" id="GAA0207045.1"/>
    </source>
</evidence>
<dbReference type="PANTHER" id="PTHR43226:SF4">
    <property type="entry name" value="XAA-PRO AMINOPEPTIDASE 3"/>
    <property type="match status" value="1"/>
</dbReference>
<dbReference type="CDD" id="cd01087">
    <property type="entry name" value="Prolidase"/>
    <property type="match status" value="1"/>
</dbReference>
<evidence type="ECO:0000256" key="2">
    <source>
        <dbReference type="ARBA" id="ARBA00001936"/>
    </source>
</evidence>
<dbReference type="Gene3D" id="3.90.230.10">
    <property type="entry name" value="Creatinase/methionine aminopeptidase superfamily"/>
    <property type="match status" value="1"/>
</dbReference>
<dbReference type="Pfam" id="PF05195">
    <property type="entry name" value="AMP_N"/>
    <property type="match status" value="1"/>
</dbReference>
<dbReference type="InterPro" id="IPR000994">
    <property type="entry name" value="Pept_M24"/>
</dbReference>
<evidence type="ECO:0000256" key="9">
    <source>
        <dbReference type="ARBA" id="ARBA00023211"/>
    </source>
</evidence>
<dbReference type="InterPro" id="IPR036005">
    <property type="entry name" value="Creatinase/aminopeptidase-like"/>
</dbReference>
<protein>
    <recommendedName>
        <fullName evidence="4">Xaa-Pro aminopeptidase</fullName>
        <ecNumber evidence="4">3.4.11.9</ecNumber>
    </recommendedName>
</protein>